<dbReference type="PROSITE" id="PS00301">
    <property type="entry name" value="G_TR_1"/>
    <property type="match status" value="1"/>
</dbReference>
<evidence type="ECO:0000256" key="1">
    <source>
        <dbReference type="ARBA" id="ARBA00004496"/>
    </source>
</evidence>
<dbReference type="CDD" id="cd04171">
    <property type="entry name" value="SelB"/>
    <property type="match status" value="1"/>
</dbReference>
<keyword evidence="11" id="KW-1185">Reference proteome</keyword>
<reference evidence="10 11" key="1">
    <citation type="submission" date="2016-02" db="EMBL/GenBank/DDBJ databases">
        <title>Genome sequence of Tissierella creatinophila DSM 6911.</title>
        <authorList>
            <person name="Poehlein A."/>
            <person name="Daniel R."/>
        </authorList>
    </citation>
    <scope>NUCLEOTIDE SEQUENCE [LARGE SCALE GENOMIC DNA]</scope>
    <source>
        <strain evidence="10 11">DSM 6911</strain>
    </source>
</reference>
<dbReference type="InterPro" id="IPR015191">
    <property type="entry name" value="SelB_WHD4"/>
</dbReference>
<comment type="subcellular location">
    <subcellularLocation>
        <location evidence="1">Cytoplasm</location>
    </subcellularLocation>
</comment>
<dbReference type="Gene3D" id="3.40.50.300">
    <property type="entry name" value="P-loop containing nucleotide triphosphate hydrolases"/>
    <property type="match status" value="1"/>
</dbReference>
<dbReference type="GO" id="GO:0005737">
    <property type="term" value="C:cytoplasm"/>
    <property type="evidence" value="ECO:0007669"/>
    <property type="project" value="UniProtKB-SubCell"/>
</dbReference>
<comment type="caution">
    <text evidence="10">The sequence shown here is derived from an EMBL/GenBank/DDBJ whole genome shotgun (WGS) entry which is preliminary data.</text>
</comment>
<dbReference type="GO" id="GO:0003746">
    <property type="term" value="F:translation elongation factor activity"/>
    <property type="evidence" value="ECO:0007669"/>
    <property type="project" value="UniProtKB-KW"/>
</dbReference>
<dbReference type="Pfam" id="PF09106">
    <property type="entry name" value="WHD_2nd_SelB"/>
    <property type="match status" value="1"/>
</dbReference>
<dbReference type="OrthoDB" id="9804504at2"/>
<dbReference type="Pfam" id="PF09107">
    <property type="entry name" value="WHD_3rd_SelB"/>
    <property type="match status" value="1"/>
</dbReference>
<dbReference type="FunFam" id="3.40.50.300:FF:001064">
    <property type="entry name" value="Selenocysteine-specific translation elongation factor"/>
    <property type="match status" value="1"/>
</dbReference>
<evidence type="ECO:0000313" key="11">
    <source>
        <dbReference type="Proteomes" id="UP000186112"/>
    </source>
</evidence>
<dbReference type="InterPro" id="IPR057335">
    <property type="entry name" value="Beta-barrel_SelB"/>
</dbReference>
<evidence type="ECO:0000256" key="4">
    <source>
        <dbReference type="ARBA" id="ARBA00022741"/>
    </source>
</evidence>
<name>A0A1U7M7S4_TISCR</name>
<dbReference type="GO" id="GO:0001514">
    <property type="term" value="P:selenocysteine incorporation"/>
    <property type="evidence" value="ECO:0007669"/>
    <property type="project" value="InterPro"/>
</dbReference>
<feature type="domain" description="Tr-type G" evidence="9">
    <location>
        <begin position="1"/>
        <end position="172"/>
    </location>
</feature>
<dbReference type="InterPro" id="IPR000795">
    <property type="entry name" value="T_Tr_GTP-bd_dom"/>
</dbReference>
<dbReference type="PROSITE" id="PS51722">
    <property type="entry name" value="G_TR_2"/>
    <property type="match status" value="1"/>
</dbReference>
<dbReference type="Gene3D" id="1.10.10.10">
    <property type="entry name" value="Winged helix-like DNA-binding domain superfamily/Winged helix DNA-binding domain"/>
    <property type="match status" value="1"/>
</dbReference>
<dbReference type="NCBIfam" id="TIGR00231">
    <property type="entry name" value="small_GTP"/>
    <property type="match status" value="1"/>
</dbReference>
<keyword evidence="4" id="KW-0547">Nucleotide-binding</keyword>
<dbReference type="SUPFAM" id="SSF46785">
    <property type="entry name" value="Winged helix' DNA-binding domain"/>
    <property type="match status" value="3"/>
</dbReference>
<dbReference type="GO" id="GO:0003924">
    <property type="term" value="F:GTPase activity"/>
    <property type="evidence" value="ECO:0007669"/>
    <property type="project" value="InterPro"/>
</dbReference>
<dbReference type="GO" id="GO:0003723">
    <property type="term" value="F:RNA binding"/>
    <property type="evidence" value="ECO:0007669"/>
    <property type="project" value="InterPro"/>
</dbReference>
<dbReference type="InterPro" id="IPR036388">
    <property type="entry name" value="WH-like_DNA-bd_sf"/>
</dbReference>
<evidence type="ECO:0000256" key="5">
    <source>
        <dbReference type="ARBA" id="ARBA00022917"/>
    </source>
</evidence>
<dbReference type="RefSeq" id="WP_075725156.1">
    <property type="nucleotide sequence ID" value="NZ_LTDM01000009.1"/>
</dbReference>
<comment type="function">
    <text evidence="7">Translation factor necessary for the incorporation of selenocysteine into proteins. It probably replaces EF-Tu for the insertion of selenocysteine directed by the UGA codon. SelB binds GTP and GDP.</text>
</comment>
<dbReference type="InterPro" id="IPR009000">
    <property type="entry name" value="Transl_B-barrel_sf"/>
</dbReference>
<dbReference type="NCBIfam" id="TIGR00475">
    <property type="entry name" value="selB"/>
    <property type="match status" value="1"/>
</dbReference>
<dbReference type="Pfam" id="PF03144">
    <property type="entry name" value="GTP_EFTU_D2"/>
    <property type="match status" value="1"/>
</dbReference>
<dbReference type="CDD" id="cd03696">
    <property type="entry name" value="SelB_II"/>
    <property type="match status" value="1"/>
</dbReference>
<dbReference type="SUPFAM" id="SSF50465">
    <property type="entry name" value="EF-Tu/eEF-1alpha/eIF2-gamma C-terminal domain"/>
    <property type="match status" value="1"/>
</dbReference>
<dbReference type="InterPro" id="IPR015190">
    <property type="entry name" value="Elong_fac_SelB-wing-hlx_typ-2"/>
</dbReference>
<accession>A0A1U7M7S4</accession>
<dbReference type="InterPro" id="IPR005225">
    <property type="entry name" value="Small_GTP-bd"/>
</dbReference>
<evidence type="ECO:0000256" key="6">
    <source>
        <dbReference type="ARBA" id="ARBA00023134"/>
    </source>
</evidence>
<dbReference type="InterPro" id="IPR036390">
    <property type="entry name" value="WH_DNA-bd_sf"/>
</dbReference>
<gene>
    <name evidence="10" type="primary">selB</name>
    <name evidence="10" type="ORF">TICRE_06860</name>
</gene>
<dbReference type="SUPFAM" id="SSF52540">
    <property type="entry name" value="P-loop containing nucleoside triphosphate hydrolases"/>
    <property type="match status" value="1"/>
</dbReference>
<evidence type="ECO:0000256" key="3">
    <source>
        <dbReference type="ARBA" id="ARBA00022490"/>
    </source>
</evidence>
<evidence type="ECO:0000256" key="7">
    <source>
        <dbReference type="ARBA" id="ARBA00025526"/>
    </source>
</evidence>
<dbReference type="AlphaFoldDB" id="A0A1U7M7S4"/>
<evidence type="ECO:0000256" key="2">
    <source>
        <dbReference type="ARBA" id="ARBA00015953"/>
    </source>
</evidence>
<dbReference type="SUPFAM" id="SSF50447">
    <property type="entry name" value="Translation proteins"/>
    <property type="match status" value="1"/>
</dbReference>
<dbReference type="Proteomes" id="UP000186112">
    <property type="component" value="Unassembled WGS sequence"/>
</dbReference>
<keyword evidence="5" id="KW-0648">Protein biosynthesis</keyword>
<dbReference type="InterPro" id="IPR004535">
    <property type="entry name" value="Transl_elong_SelB"/>
</dbReference>
<dbReference type="InterPro" id="IPR050055">
    <property type="entry name" value="EF-Tu_GTPase"/>
</dbReference>
<proteinExistence type="predicted"/>
<dbReference type="PANTHER" id="PTHR43721:SF22">
    <property type="entry name" value="ELONGATION FACTOR TU, MITOCHONDRIAL"/>
    <property type="match status" value="1"/>
</dbReference>
<dbReference type="Pfam" id="PF25461">
    <property type="entry name" value="Beta-barrel_SelB"/>
    <property type="match status" value="1"/>
</dbReference>
<dbReference type="EMBL" id="LTDM01000009">
    <property type="protein sequence ID" value="OLS03347.1"/>
    <property type="molecule type" value="Genomic_DNA"/>
</dbReference>
<dbReference type="Pfam" id="PF00009">
    <property type="entry name" value="GTP_EFTU"/>
    <property type="match status" value="1"/>
</dbReference>
<dbReference type="PANTHER" id="PTHR43721">
    <property type="entry name" value="ELONGATION FACTOR TU-RELATED"/>
    <property type="match status" value="1"/>
</dbReference>
<dbReference type="Gene3D" id="1.10.10.2770">
    <property type="match status" value="1"/>
</dbReference>
<organism evidence="10 11">
    <name type="scientific">Tissierella creatinophila DSM 6911</name>
    <dbReference type="NCBI Taxonomy" id="1123403"/>
    <lineage>
        <taxon>Bacteria</taxon>
        <taxon>Bacillati</taxon>
        <taxon>Bacillota</taxon>
        <taxon>Tissierellia</taxon>
        <taxon>Tissierellales</taxon>
        <taxon>Tissierellaceae</taxon>
        <taxon>Tissierella</taxon>
    </lineage>
</organism>
<keyword evidence="3" id="KW-0963">Cytoplasm</keyword>
<dbReference type="Gene3D" id="2.40.30.10">
    <property type="entry name" value="Translation factors"/>
    <property type="match status" value="2"/>
</dbReference>
<sequence length="638" mass="73405">MKHIIIGTAGHIDHGKTTLIRAITGRNTDRLKEEQKRGISIELGFTYFDLPNGERAGIIDVPGHEKFIKNMLAGVIGIDIVMLVVAADEGPMPQTLEHLAILDLLGIKKGFIVITKTDLVDEDWLELVEEEIREKVEGTFLEDASFIKVSSTKGEGIEEVIEKVMEYSNEIEEKKDTDLAYFPIDRSFVMPGFGTVVTGTLLSGKISVGDEIEIFPEEIVGRVRTLQVHDKDQNDAYAGQRVAMNIAGVKKEEASRGSVIAPIGTLKKTMMLDVKIKLLKSLDRSIANRTRVRLYIGTKEILCRLILLDRDELNPGDETFAQLRLEEEIVAKRKDRFIIRFYSPMFTIGGGEVVETNPSKHKRFDKSLVSELEVKSQGSQEEVLEQVILDKSPEFPSLKELVSYTAIVEDVLKEKIDELISKEKIMKFTLTKDIYILHLDYFENLKENIEEELKKFHSKYPLKTGMSKEEIRSKFLKYAPPKLGEGIIDRLIKLDYLKQDKEYIRLKDFNIKLNENQKNIQTQIINLMKKNNYNPLKREEMIVELDIKKDDFYEVFNYLVNIEEIIKLNEDIYLYIEDLNLAIDKLIDFIKKNNSISIAEFRDVLNSNRKTSLLLLEYADQLKITLRNEDKRILYKID</sequence>
<keyword evidence="10" id="KW-0251">Elongation factor</keyword>
<dbReference type="InterPro" id="IPR027417">
    <property type="entry name" value="P-loop_NTPase"/>
</dbReference>
<dbReference type="InterPro" id="IPR031157">
    <property type="entry name" value="G_TR_CS"/>
</dbReference>
<dbReference type="GO" id="GO:0005525">
    <property type="term" value="F:GTP binding"/>
    <property type="evidence" value="ECO:0007669"/>
    <property type="project" value="UniProtKB-KW"/>
</dbReference>
<evidence type="ECO:0000256" key="8">
    <source>
        <dbReference type="ARBA" id="ARBA00031615"/>
    </source>
</evidence>
<evidence type="ECO:0000259" key="9">
    <source>
        <dbReference type="PROSITE" id="PS51722"/>
    </source>
</evidence>
<dbReference type="InterPro" id="IPR009001">
    <property type="entry name" value="Transl_elong_EF1A/Init_IF2_C"/>
</dbReference>
<protein>
    <recommendedName>
        <fullName evidence="2">Selenocysteine-specific elongation factor</fullName>
    </recommendedName>
    <alternativeName>
        <fullName evidence="8">SelB translation factor</fullName>
    </alternativeName>
</protein>
<dbReference type="CDD" id="cd15491">
    <property type="entry name" value="selB_III"/>
    <property type="match status" value="1"/>
</dbReference>
<dbReference type="InterPro" id="IPR004161">
    <property type="entry name" value="EFTu-like_2"/>
</dbReference>
<keyword evidence="6" id="KW-0342">GTP-binding</keyword>
<evidence type="ECO:0000313" key="10">
    <source>
        <dbReference type="EMBL" id="OLS03347.1"/>
    </source>
</evidence>